<proteinExistence type="predicted"/>
<accession>A0A645IIH9</accession>
<dbReference type="EMBL" id="VSSQ01108442">
    <property type="protein sequence ID" value="MPN47153.1"/>
    <property type="molecule type" value="Genomic_DNA"/>
</dbReference>
<sequence>MADDRVGNFVEPVYAVEHQRGGDGLVVLLVNFIHVDDHDECKNRDERPVEVAGVAHGRLGEIGKRLEARISKEHGTYLPNIILFGIAKQ</sequence>
<evidence type="ECO:0000313" key="1">
    <source>
        <dbReference type="EMBL" id="MPN47153.1"/>
    </source>
</evidence>
<comment type="caution">
    <text evidence="1">The sequence shown here is derived from an EMBL/GenBank/DDBJ whole genome shotgun (WGS) entry which is preliminary data.</text>
</comment>
<dbReference type="AlphaFoldDB" id="A0A645IIH9"/>
<reference evidence="1" key="1">
    <citation type="submission" date="2019-08" db="EMBL/GenBank/DDBJ databases">
        <authorList>
            <person name="Kucharzyk K."/>
            <person name="Murdoch R.W."/>
            <person name="Higgins S."/>
            <person name="Loffler F."/>
        </authorList>
    </citation>
    <scope>NUCLEOTIDE SEQUENCE</scope>
</reference>
<name>A0A645IIH9_9ZZZZ</name>
<gene>
    <name evidence="1" type="ORF">SDC9_194753</name>
</gene>
<protein>
    <submittedName>
        <fullName evidence="1">Uncharacterized protein</fullName>
    </submittedName>
</protein>
<organism evidence="1">
    <name type="scientific">bioreactor metagenome</name>
    <dbReference type="NCBI Taxonomy" id="1076179"/>
    <lineage>
        <taxon>unclassified sequences</taxon>
        <taxon>metagenomes</taxon>
        <taxon>ecological metagenomes</taxon>
    </lineage>
</organism>